<evidence type="ECO:0000256" key="1">
    <source>
        <dbReference type="ARBA" id="ARBA00000552"/>
    </source>
</evidence>
<evidence type="ECO:0000256" key="5">
    <source>
        <dbReference type="ARBA" id="ARBA00023235"/>
    </source>
</evidence>
<feature type="binding site" evidence="6">
    <location>
        <position position="199"/>
    </location>
    <ligand>
        <name>Zn(2+)</name>
        <dbReference type="ChEBI" id="CHEBI:29105"/>
    </ligand>
</feature>
<evidence type="ECO:0000313" key="7">
    <source>
        <dbReference type="EMBL" id="MFC0622685.1"/>
    </source>
</evidence>
<sequence>MTDLEVRHATHPDQVPGFDTAALRRAYLVERLFTDDEVTAVLTHHDRIVLAGARPANGPLTLGTWPELRSEFFLERREAGIVNVGGAGTITVDGTKYDLAPGACLYAGRGAREVTFESASASEPADFYIFSATAHTAYPTTLVAPGEGNRLELGDQQTSNRRTINQYIHANGVQSCQVVLGVTTLHPGSTWNTMPAHTHDRRTECYLYFGLPETERVVHLLGEPDETRHLLIADRQAVISPSWSIHSGVGTAAYSFVWAMAGENQAFTDMDGVDVQDLR</sequence>
<dbReference type="Gene3D" id="2.60.120.10">
    <property type="entry name" value="Jelly Rolls"/>
    <property type="match status" value="1"/>
</dbReference>
<feature type="binding site" evidence="6">
    <location>
        <position position="246"/>
    </location>
    <ligand>
        <name>Zn(2+)</name>
        <dbReference type="ChEBI" id="CHEBI:29105"/>
    </ligand>
</feature>
<evidence type="ECO:0000313" key="8">
    <source>
        <dbReference type="Proteomes" id="UP001589890"/>
    </source>
</evidence>
<dbReference type="CDD" id="cd20294">
    <property type="entry name" value="cupin_KduI_N"/>
    <property type="match status" value="1"/>
</dbReference>
<keyword evidence="4 6" id="KW-0862">Zinc</keyword>
<dbReference type="PIRSF" id="PIRSF006625">
    <property type="entry name" value="KduI"/>
    <property type="match status" value="1"/>
</dbReference>
<keyword evidence="3 6" id="KW-0479">Metal-binding</keyword>
<reference evidence="7 8" key="1">
    <citation type="submission" date="2024-09" db="EMBL/GenBank/DDBJ databases">
        <authorList>
            <person name="Sun Q."/>
            <person name="Mori K."/>
        </authorList>
    </citation>
    <scope>NUCLEOTIDE SEQUENCE [LARGE SCALE GENOMIC DNA]</scope>
    <source>
        <strain evidence="7 8">CGMCC 1.15906</strain>
    </source>
</reference>
<dbReference type="Proteomes" id="UP001589890">
    <property type="component" value="Unassembled WGS sequence"/>
</dbReference>
<keyword evidence="8" id="KW-1185">Reference proteome</keyword>
<dbReference type="CDD" id="cd20491">
    <property type="entry name" value="cupin_KduI_C"/>
    <property type="match status" value="1"/>
</dbReference>
<dbReference type="SUPFAM" id="SSF51182">
    <property type="entry name" value="RmlC-like cupins"/>
    <property type="match status" value="1"/>
</dbReference>
<dbReference type="InterPro" id="IPR021120">
    <property type="entry name" value="KduI/IolB_isomerase"/>
</dbReference>
<evidence type="ECO:0000256" key="3">
    <source>
        <dbReference type="ARBA" id="ARBA00022723"/>
    </source>
</evidence>
<accession>A0ABV6QDG7</accession>
<evidence type="ECO:0000256" key="2">
    <source>
        <dbReference type="ARBA" id="ARBA00008086"/>
    </source>
</evidence>
<feature type="binding site" evidence="6">
    <location>
        <position position="204"/>
    </location>
    <ligand>
        <name>Zn(2+)</name>
        <dbReference type="ChEBI" id="CHEBI:29105"/>
    </ligand>
</feature>
<comment type="similarity">
    <text evidence="2 6">Belongs to the KduI family.</text>
</comment>
<comment type="cofactor">
    <cofactor evidence="6">
        <name>Zn(2+)</name>
        <dbReference type="ChEBI" id="CHEBI:29105"/>
    </cofactor>
    <text evidence="6">Binds 1 zinc ion per subunit.</text>
</comment>
<proteinExistence type="inferred from homology"/>
<feature type="binding site" evidence="6">
    <location>
        <position position="197"/>
    </location>
    <ligand>
        <name>Zn(2+)</name>
        <dbReference type="ChEBI" id="CHEBI:29105"/>
    </ligand>
</feature>
<dbReference type="PANTHER" id="PTHR38461:SF1">
    <property type="entry name" value="4-DEOXY-L-THREO-5-HEXOSULOSE-URONATE KETOL-ISOMERASE"/>
    <property type="match status" value="1"/>
</dbReference>
<dbReference type="RefSeq" id="WP_380043363.1">
    <property type="nucleotide sequence ID" value="NZ_JBHLTC010000001.1"/>
</dbReference>
<dbReference type="EC" id="5.3.1.17" evidence="6"/>
<comment type="function">
    <text evidence="6">Catalyzes the isomerization of 5-dehydro-4-deoxy-D-glucuronate to 3-deoxy-D-glycero-2,5-hexodiulosonate.</text>
</comment>
<dbReference type="Pfam" id="PF04962">
    <property type="entry name" value="KduI"/>
    <property type="match status" value="1"/>
</dbReference>
<dbReference type="HAMAP" id="MF_00687">
    <property type="entry name" value="KduI"/>
    <property type="match status" value="1"/>
</dbReference>
<dbReference type="InterPro" id="IPR014710">
    <property type="entry name" value="RmlC-like_jellyroll"/>
</dbReference>
<dbReference type="NCBIfam" id="NF002091">
    <property type="entry name" value="PRK00924.1"/>
    <property type="match status" value="1"/>
</dbReference>
<dbReference type="InterPro" id="IPR027449">
    <property type="entry name" value="KduI_N"/>
</dbReference>
<evidence type="ECO:0000256" key="6">
    <source>
        <dbReference type="HAMAP-Rule" id="MF_00687"/>
    </source>
</evidence>
<comment type="caution">
    <text evidence="7">The sequence shown here is derived from an EMBL/GenBank/DDBJ whole genome shotgun (WGS) entry which is preliminary data.</text>
</comment>
<evidence type="ECO:0000256" key="4">
    <source>
        <dbReference type="ARBA" id="ARBA00022833"/>
    </source>
</evidence>
<comment type="catalytic activity">
    <reaction evidence="1 6">
        <text>5-dehydro-4-deoxy-D-glucuronate = 3-deoxy-D-glycero-2,5-hexodiulosonate</text>
        <dbReference type="Rhea" id="RHEA:23896"/>
        <dbReference type="ChEBI" id="CHEBI:17117"/>
        <dbReference type="ChEBI" id="CHEBI:29071"/>
        <dbReference type="EC" id="5.3.1.17"/>
    </reaction>
</comment>
<dbReference type="InterPro" id="IPR011051">
    <property type="entry name" value="RmlC_Cupin_sf"/>
</dbReference>
<dbReference type="InterPro" id="IPR007045">
    <property type="entry name" value="KduI"/>
</dbReference>
<name>A0ABV6QDG7_9ACTN</name>
<protein>
    <recommendedName>
        <fullName evidence="6">4-deoxy-L-threo-5-hexosulose-uronate ketol-isomerase</fullName>
        <ecNumber evidence="6">5.3.1.17</ecNumber>
    </recommendedName>
    <alternativeName>
        <fullName evidence="6">5-keto-4-deoxyuronate isomerase</fullName>
    </alternativeName>
    <alternativeName>
        <fullName evidence="6">DKI isomerase</fullName>
    </alternativeName>
</protein>
<dbReference type="Gene3D" id="2.60.120.520">
    <property type="entry name" value="pectin degrading enzyme 5-keto 4- deoxyuronate isomerase, domain 1"/>
    <property type="match status" value="1"/>
</dbReference>
<gene>
    <name evidence="6 7" type="primary">kduI</name>
    <name evidence="7" type="ORF">ACFFGN_01340</name>
</gene>
<organism evidence="7 8">
    <name type="scientific">Kribbella deserti</name>
    <dbReference type="NCBI Taxonomy" id="1926257"/>
    <lineage>
        <taxon>Bacteria</taxon>
        <taxon>Bacillati</taxon>
        <taxon>Actinomycetota</taxon>
        <taxon>Actinomycetes</taxon>
        <taxon>Propionibacteriales</taxon>
        <taxon>Kribbellaceae</taxon>
        <taxon>Kribbella</taxon>
    </lineage>
</organism>
<dbReference type="EMBL" id="JBHLTC010000001">
    <property type="protein sequence ID" value="MFC0622685.1"/>
    <property type="molecule type" value="Genomic_DNA"/>
</dbReference>
<dbReference type="PANTHER" id="PTHR38461">
    <property type="entry name" value="4-DEOXY-L-THREO-5-HEXOSULOSE-URONATE KETOL-ISOMERASE"/>
    <property type="match status" value="1"/>
</dbReference>
<keyword evidence="5 6" id="KW-0413">Isomerase</keyword>
<dbReference type="GO" id="GO:0008697">
    <property type="term" value="F:4-deoxy-L-threo-5-hexosulose-uronate ketol-isomerase activity"/>
    <property type="evidence" value="ECO:0007669"/>
    <property type="project" value="UniProtKB-EC"/>
</dbReference>
<comment type="pathway">
    <text evidence="6">Glycan metabolism; pectin degradation; 2-dehydro-3-deoxy-D-gluconate from pectin: step 4/5.</text>
</comment>